<dbReference type="PANTHER" id="PTHR13847">
    <property type="entry name" value="SARCOSINE DEHYDROGENASE-RELATED"/>
    <property type="match status" value="1"/>
</dbReference>
<dbReference type="Pfam" id="PF01266">
    <property type="entry name" value="DAO"/>
    <property type="match status" value="1"/>
</dbReference>
<dbReference type="KEGG" id="pamo:BAR1_16450"/>
<dbReference type="SUPFAM" id="SSF51905">
    <property type="entry name" value="FAD/NAD(P)-binding domain"/>
    <property type="match status" value="1"/>
</dbReference>
<dbReference type="Gene3D" id="3.50.50.60">
    <property type="entry name" value="FAD/NAD(P)-binding domain"/>
    <property type="match status" value="1"/>
</dbReference>
<proteinExistence type="predicted"/>
<accession>A0A347UM06</accession>
<dbReference type="AlphaFoldDB" id="A0A347UM06"/>
<gene>
    <name evidence="3" type="ORF">BAR1_16450</name>
</gene>
<evidence type="ECO:0000313" key="3">
    <source>
        <dbReference type="EMBL" id="AXX99884.1"/>
    </source>
</evidence>
<evidence type="ECO:0000259" key="2">
    <source>
        <dbReference type="Pfam" id="PF01266"/>
    </source>
</evidence>
<name>A0A347UM06_9RHOB</name>
<dbReference type="InterPro" id="IPR036188">
    <property type="entry name" value="FAD/NAD-bd_sf"/>
</dbReference>
<dbReference type="PANTHER" id="PTHR13847:SF281">
    <property type="entry name" value="FAD DEPENDENT OXIDOREDUCTASE DOMAIN-CONTAINING PROTEIN"/>
    <property type="match status" value="1"/>
</dbReference>
<dbReference type="Proteomes" id="UP000261704">
    <property type="component" value="Chromosome"/>
</dbReference>
<keyword evidence="1" id="KW-0560">Oxidoreductase</keyword>
<dbReference type="Gene3D" id="3.30.9.10">
    <property type="entry name" value="D-Amino Acid Oxidase, subunit A, domain 2"/>
    <property type="match status" value="1"/>
</dbReference>
<protein>
    <submittedName>
        <fullName evidence="3">FAD-binding oxidoreductase</fullName>
    </submittedName>
</protein>
<feature type="domain" description="FAD dependent oxidoreductase" evidence="2">
    <location>
        <begin position="38"/>
        <end position="388"/>
    </location>
</feature>
<dbReference type="GO" id="GO:0016491">
    <property type="term" value="F:oxidoreductase activity"/>
    <property type="evidence" value="ECO:0007669"/>
    <property type="project" value="UniProtKB-KW"/>
</dbReference>
<organism evidence="3 4">
    <name type="scientific">Profundibacter amoris</name>
    <dbReference type="NCBI Taxonomy" id="2171755"/>
    <lineage>
        <taxon>Bacteria</taxon>
        <taxon>Pseudomonadati</taxon>
        <taxon>Pseudomonadota</taxon>
        <taxon>Alphaproteobacteria</taxon>
        <taxon>Rhodobacterales</taxon>
        <taxon>Paracoccaceae</taxon>
        <taxon>Profundibacter</taxon>
    </lineage>
</organism>
<dbReference type="InterPro" id="IPR006076">
    <property type="entry name" value="FAD-dep_OxRdtase"/>
</dbReference>
<evidence type="ECO:0000313" key="4">
    <source>
        <dbReference type="Proteomes" id="UP000261704"/>
    </source>
</evidence>
<reference evidence="3 4" key="1">
    <citation type="submission" date="2018-09" db="EMBL/GenBank/DDBJ databases">
        <title>Profundibacter amoris BAR1 gen. nov., sp. nov., a new member of the Roseobacter clade isolated at Lokis Castle Vent Field on the Arctic Mid-Oceanic Ridge.</title>
        <authorList>
            <person name="Le Moine Bauer S."/>
            <person name="Sjoeberg A.G."/>
            <person name="L'Haridon S."/>
            <person name="Stokke R."/>
            <person name="Roalkvam I."/>
            <person name="Steen I.H."/>
            <person name="Dahle H."/>
        </authorList>
    </citation>
    <scope>NUCLEOTIDE SEQUENCE [LARGE SCALE GENOMIC DNA]</scope>
    <source>
        <strain evidence="3 4">BAR1</strain>
    </source>
</reference>
<keyword evidence="4" id="KW-1185">Reference proteome</keyword>
<evidence type="ECO:0000256" key="1">
    <source>
        <dbReference type="ARBA" id="ARBA00023002"/>
    </source>
</evidence>
<dbReference type="GO" id="GO:0005737">
    <property type="term" value="C:cytoplasm"/>
    <property type="evidence" value="ECO:0007669"/>
    <property type="project" value="TreeGrafter"/>
</dbReference>
<dbReference type="OrthoDB" id="9806601at2"/>
<dbReference type="EMBL" id="CP032125">
    <property type="protein sequence ID" value="AXX99884.1"/>
    <property type="molecule type" value="Genomic_DNA"/>
</dbReference>
<sequence>MSMSEGIQNRPYWWDGSGLPDAGLSLDPQTLPETVETLIIGAGYSGLSAALTLARAGRDVTVIDGDMIGYGCSSRNGGQIGPSFHKLGVAGLTAAFGQAKATAILRESMESLTYLKTLISDEGIDCDIQPESGRFKGISRARHYEETARSNESLAKAVGFAFEMVPKAQQSAHIGSDFYHGGAVYPEDGQLQPAKFVKGLAQKAIAAGAHLYAPARATGVTRDGDRFAVGIGDRTVSAGQVLVATNGYSGPELPFFHRRIMPLRSAIIATEQLAPDLIRSAFPDGKCIVDSSRLVLYYRPSPDGTRVVFGGRSFDNADRPDHYVPDLRRLMLRIFPQLAEARITHGWSGTVAYTFDYAPHLGSHDGVHYVMGYCGSGVGRATYFGHKAALKMLGEKGGETALDGLEFPTRAFYNGKPWFLPAVLRWQSFMDRFGV</sequence>